<organism evidence="1 2">
    <name type="scientific">Pyropia yezoensis</name>
    <name type="common">Susabi-nori</name>
    <name type="synonym">Porphyra yezoensis</name>
    <dbReference type="NCBI Taxonomy" id="2788"/>
    <lineage>
        <taxon>Eukaryota</taxon>
        <taxon>Rhodophyta</taxon>
        <taxon>Bangiophyceae</taxon>
        <taxon>Bangiales</taxon>
        <taxon>Bangiaceae</taxon>
        <taxon>Pyropia</taxon>
    </lineage>
</organism>
<proteinExistence type="predicted"/>
<reference evidence="1" key="1">
    <citation type="submission" date="2019-11" db="EMBL/GenBank/DDBJ databases">
        <title>Nori genome reveals adaptations in red seaweeds to the harsh intertidal environment.</title>
        <authorList>
            <person name="Wang D."/>
            <person name="Mao Y."/>
        </authorList>
    </citation>
    <scope>NUCLEOTIDE SEQUENCE</scope>
    <source>
        <tissue evidence="1">Gametophyte</tissue>
    </source>
</reference>
<comment type="caution">
    <text evidence="1">The sequence shown here is derived from an EMBL/GenBank/DDBJ whole genome shotgun (WGS) entry which is preliminary data.</text>
</comment>
<evidence type="ECO:0000313" key="1">
    <source>
        <dbReference type="EMBL" id="KAK1864659.1"/>
    </source>
</evidence>
<dbReference type="EMBL" id="CM020619">
    <property type="protein sequence ID" value="KAK1864659.1"/>
    <property type="molecule type" value="Genomic_DNA"/>
</dbReference>
<dbReference type="Proteomes" id="UP000798662">
    <property type="component" value="Chromosome 2"/>
</dbReference>
<gene>
    <name evidence="1" type="ORF">I4F81_007203</name>
</gene>
<name>A0ACC3C3E9_PYRYE</name>
<keyword evidence="2" id="KW-1185">Reference proteome</keyword>
<protein>
    <submittedName>
        <fullName evidence="1">Uncharacterized protein</fullName>
    </submittedName>
</protein>
<sequence>MAGEAYKRSFPVEQRGPAGRQPVTITMAPPSAALTTTLGYPCMGGRRELKTALEAHWRGDLPAEGLTAVLDEVEAANVAAAAAAGVSLVGVGDATLWGPFADTTTRLGLEAPRHRALPAGLDRYFAAARGVPGVAALDMSKWLNTNFHVLVPEIGGEGGATLPPPADAPGWADLVARVRTAQSAIGASRVVPVLLGPVTYAAGCALSGGVTVASLVEAITPSYVAALRALDAAGVPEVQLHEPALVTSDGPALRPVYEAAFAALAKAELPIHLVTYFDDLGDAFPWAVRLPGVSAVGLDFTRGDNLGLLRTHGWPAGVRLGAGVVDGRSVWAEETESAALLDAVRATAGAGVVVCVQPSCSLAHVPLNLEAETALPPAVKARLAFAKQKLDLLVRVAGDAVGDTTSAASTATPGAAVVDASAAITSAIDKALFERAEPFEERRPKQFSVPGGLGTMSIGSFPQTPAIRRLRALFKAGKLPADEYTAAMDAATVECVRLQKETIGLDVLVHGELERTDMVEFFADKMNGVAVTKAGWVRSVGSLCVRPPIIHDDLSRRQVPMTVREWAVAQAAAGDTPVKGMLTGPTTILNWSFPRKDLSREAQAMQLAAVVRGEVADLEAAGARIIQVDEPALREGLPLKRSAWAADVEWAVRAFRLSTTVAAPSTQIVTHFCYSDFSDPDVLAAMNALDADVLTVENTRSGGEAFRALAAAGYSRDLAPGVFDIHSEVVPKEAEVAERVQAFLAKGLEPTRLWVVPDCGQKTASPDLCTSSLKAMVEAAGAARSASKVKAV</sequence>
<accession>A0ACC3C3E9</accession>
<evidence type="ECO:0000313" key="2">
    <source>
        <dbReference type="Proteomes" id="UP000798662"/>
    </source>
</evidence>